<dbReference type="Proteomes" id="UP001291309">
    <property type="component" value="Unassembled WGS sequence"/>
</dbReference>
<evidence type="ECO:0000259" key="1">
    <source>
        <dbReference type="Pfam" id="PF01814"/>
    </source>
</evidence>
<sequence length="158" mass="18328">MDALALLKQQHQEVDVLFERIRQCGEEEKILLLGKISEKLTIHAQIEERHFYPFARRMGIQDMVDHSLQEHAQVKQLIAEILQLKRHDPRIEQNVQKLQSSVQEHVKEEENTLFPRVSSVASTEDLMSVGMEMQRTMEELSQQELLKMAENQGSTVAP</sequence>
<evidence type="ECO:0000313" key="3">
    <source>
        <dbReference type="Proteomes" id="UP001291309"/>
    </source>
</evidence>
<evidence type="ECO:0000313" key="2">
    <source>
        <dbReference type="EMBL" id="MDY7227981.1"/>
    </source>
</evidence>
<accession>A0ABU5H3U6</accession>
<organism evidence="2 3">
    <name type="scientific">Hyalangium rubrum</name>
    <dbReference type="NCBI Taxonomy" id="3103134"/>
    <lineage>
        <taxon>Bacteria</taxon>
        <taxon>Pseudomonadati</taxon>
        <taxon>Myxococcota</taxon>
        <taxon>Myxococcia</taxon>
        <taxon>Myxococcales</taxon>
        <taxon>Cystobacterineae</taxon>
        <taxon>Archangiaceae</taxon>
        <taxon>Hyalangium</taxon>
    </lineage>
</organism>
<proteinExistence type="predicted"/>
<protein>
    <submittedName>
        <fullName evidence="2">Hemerythrin domain-containing protein</fullName>
    </submittedName>
</protein>
<reference evidence="2 3" key="1">
    <citation type="submission" date="2023-12" db="EMBL/GenBank/DDBJ databases">
        <title>the genome sequence of Hyalangium sp. s54d21.</title>
        <authorList>
            <person name="Zhang X."/>
        </authorList>
    </citation>
    <scope>NUCLEOTIDE SEQUENCE [LARGE SCALE GENOMIC DNA]</scope>
    <source>
        <strain evidence="3">s54d21</strain>
    </source>
</reference>
<dbReference type="RefSeq" id="WP_321546709.1">
    <property type="nucleotide sequence ID" value="NZ_JAXIVS010000005.1"/>
</dbReference>
<name>A0ABU5H3U6_9BACT</name>
<feature type="domain" description="Hemerythrin-like" evidence="1">
    <location>
        <begin position="3"/>
        <end position="117"/>
    </location>
</feature>
<dbReference type="PANTHER" id="PTHR35585">
    <property type="entry name" value="HHE DOMAIN PROTEIN (AFU_ORTHOLOGUE AFUA_4G00730)"/>
    <property type="match status" value="1"/>
</dbReference>
<dbReference type="Pfam" id="PF01814">
    <property type="entry name" value="Hemerythrin"/>
    <property type="match status" value="1"/>
</dbReference>
<dbReference type="EMBL" id="JAXIVS010000005">
    <property type="protein sequence ID" value="MDY7227981.1"/>
    <property type="molecule type" value="Genomic_DNA"/>
</dbReference>
<comment type="caution">
    <text evidence="2">The sequence shown here is derived from an EMBL/GenBank/DDBJ whole genome shotgun (WGS) entry which is preliminary data.</text>
</comment>
<dbReference type="Gene3D" id="1.20.120.520">
    <property type="entry name" value="nmb1532 protein domain like"/>
    <property type="match status" value="1"/>
</dbReference>
<dbReference type="PANTHER" id="PTHR35585:SF1">
    <property type="entry name" value="HHE DOMAIN PROTEIN (AFU_ORTHOLOGUE AFUA_4G00730)"/>
    <property type="match status" value="1"/>
</dbReference>
<gene>
    <name evidence="2" type="ORF">SYV04_16305</name>
</gene>
<dbReference type="InterPro" id="IPR012312">
    <property type="entry name" value="Hemerythrin-like"/>
</dbReference>
<keyword evidence="3" id="KW-1185">Reference proteome</keyword>